<gene>
    <name evidence="1" type="ORF">MONBRDRAFT_39031</name>
</gene>
<keyword evidence="2" id="KW-1185">Reference proteome</keyword>
<sequence length="306" mass="33877">MTGLATPRCSIPEQSHEPHIIFCIKERAVYPLIDRLSTYRATVHLVRCPDWQLIHRLEETLRTLPRLVPRIIIIILLPLTAELATGIKLMLLGQQGTMEIINNIDALAKLKSAIDTAKALWTQDIDTLPVVALASYRVFQASSPEELERIVVRRIDAGQRLAVRAQISPQVLHSGTGLVRCLFVRGQFGAAYRVTAPTSRAPDLDVALVPIESALRCHSLFGGTQPPSVLCQRLNAMDLASPVLQWCSRLDLGFVAIEYIQQGDQLIVCAVDVEKAGMIPEALGEDIASHVWELLLTRDPFDDEEG</sequence>
<evidence type="ECO:0000313" key="1">
    <source>
        <dbReference type="EMBL" id="EDQ84986.1"/>
    </source>
</evidence>
<name>A9VBT1_MONBE</name>
<dbReference type="InParanoid" id="A9VBT1"/>
<protein>
    <submittedName>
        <fullName evidence="1">Uncharacterized protein</fullName>
    </submittedName>
</protein>
<evidence type="ECO:0000313" key="2">
    <source>
        <dbReference type="Proteomes" id="UP000001357"/>
    </source>
</evidence>
<accession>A9VBT1</accession>
<proteinExistence type="predicted"/>
<dbReference type="Proteomes" id="UP000001357">
    <property type="component" value="Unassembled WGS sequence"/>
</dbReference>
<dbReference type="AlphaFoldDB" id="A9VBT1"/>
<dbReference type="RefSeq" id="XP_001750156.1">
    <property type="nucleotide sequence ID" value="XM_001750104.1"/>
</dbReference>
<organism evidence="1 2">
    <name type="scientific">Monosiga brevicollis</name>
    <name type="common">Choanoflagellate</name>
    <dbReference type="NCBI Taxonomy" id="81824"/>
    <lineage>
        <taxon>Eukaryota</taxon>
        <taxon>Choanoflagellata</taxon>
        <taxon>Craspedida</taxon>
        <taxon>Salpingoecidae</taxon>
        <taxon>Monosiga</taxon>
    </lineage>
</organism>
<dbReference type="GeneID" id="5895429"/>
<dbReference type="KEGG" id="mbr:MONBRDRAFT_39031"/>
<reference evidence="1 2" key="1">
    <citation type="journal article" date="2008" name="Nature">
        <title>The genome of the choanoflagellate Monosiga brevicollis and the origin of metazoans.</title>
        <authorList>
            <consortium name="JGI Sequencing"/>
            <person name="King N."/>
            <person name="Westbrook M.J."/>
            <person name="Young S.L."/>
            <person name="Kuo A."/>
            <person name="Abedin M."/>
            <person name="Chapman J."/>
            <person name="Fairclough S."/>
            <person name="Hellsten U."/>
            <person name="Isogai Y."/>
            <person name="Letunic I."/>
            <person name="Marr M."/>
            <person name="Pincus D."/>
            <person name="Putnam N."/>
            <person name="Rokas A."/>
            <person name="Wright K.J."/>
            <person name="Zuzow R."/>
            <person name="Dirks W."/>
            <person name="Good M."/>
            <person name="Goodstein D."/>
            <person name="Lemons D."/>
            <person name="Li W."/>
            <person name="Lyons J.B."/>
            <person name="Morris A."/>
            <person name="Nichols S."/>
            <person name="Richter D.J."/>
            <person name="Salamov A."/>
            <person name="Bork P."/>
            <person name="Lim W.A."/>
            <person name="Manning G."/>
            <person name="Miller W.T."/>
            <person name="McGinnis W."/>
            <person name="Shapiro H."/>
            <person name="Tjian R."/>
            <person name="Grigoriev I.V."/>
            <person name="Rokhsar D."/>
        </authorList>
    </citation>
    <scope>NUCLEOTIDE SEQUENCE [LARGE SCALE GENOMIC DNA]</scope>
    <source>
        <strain evidence="2">MX1 / ATCC 50154</strain>
    </source>
</reference>
<dbReference type="EMBL" id="CH991578">
    <property type="protein sequence ID" value="EDQ84986.1"/>
    <property type="molecule type" value="Genomic_DNA"/>
</dbReference>